<proteinExistence type="predicted"/>
<keyword evidence="1" id="KW-0663">Pyridoxal phosphate</keyword>
<dbReference type="InterPro" id="IPR015421">
    <property type="entry name" value="PyrdxlP-dep_Trfase_major"/>
</dbReference>
<dbReference type="PANTHER" id="PTHR43795">
    <property type="entry name" value="BIFUNCTIONAL ASPARTATE AMINOTRANSFERASE AND GLUTAMATE/ASPARTATE-PREPHENATE AMINOTRANSFERASE-RELATED"/>
    <property type="match status" value="1"/>
</dbReference>
<evidence type="ECO:0000256" key="2">
    <source>
        <dbReference type="SAM" id="MobiDB-lite"/>
    </source>
</evidence>
<feature type="domain" description="Aminotransferase class I/classII large" evidence="3">
    <location>
        <begin position="107"/>
        <end position="461"/>
    </location>
</feature>
<keyword evidence="5" id="KW-1185">Reference proteome</keyword>
<dbReference type="GO" id="GO:0006520">
    <property type="term" value="P:amino acid metabolic process"/>
    <property type="evidence" value="ECO:0007669"/>
    <property type="project" value="TreeGrafter"/>
</dbReference>
<dbReference type="OMA" id="PYYGTFV"/>
<feature type="compositionally biased region" description="Basic and acidic residues" evidence="2">
    <location>
        <begin position="36"/>
        <end position="45"/>
    </location>
</feature>
<reference evidence="5" key="1">
    <citation type="submission" date="2018-12" db="EMBL/GenBank/DDBJ databases">
        <authorList>
            <person name="Yazar S."/>
        </authorList>
    </citation>
    <scope>NUCLEOTIDE SEQUENCE [LARGE SCALE GENOMIC DNA]</scope>
</reference>
<dbReference type="Gene3D" id="3.90.1150.10">
    <property type="entry name" value="Aspartate Aminotransferase, domain 1"/>
    <property type="match status" value="1"/>
</dbReference>
<feature type="region of interest" description="Disordered" evidence="2">
    <location>
        <begin position="7"/>
        <end position="45"/>
    </location>
</feature>
<sequence>MFSIFKQEARGLATSPASSSTQDLGTNCGEGLDSESSEKTDKEPVDFYGLGDPAAEFSQMSPYLSSRGSIIKCFRDAAEEGYKAYHLDEYDEDKNPNGIINFGTSENKLCFDLLSSRLNQRDMHHIEPPMLQYPDWKGHMWLRDEVAKFLSYYCKAPVPLKPENVVVVNGCASLFSALATVLCDPGEAFLIPSPYYGAITQHVYLYGNVRLVYAHLDSRVTGMDCRPFQLTVKKLEIALLGAKSEGINVKGLILINPQNPLGDIYSQERLQEYLEFAKRHELHVIMDEVYMLSVFDESAVFQSVLGMDRLPDPQRTHVIWGTSKDFGISGFRFGTLYTENQDVANAVASLGCLHGICGTVQYQVAQLLRDRDWINQVYLSENHARLRAAYAYITEELETLNIPFLRTKAGFFVWIDLRKYLCSDTFEEEFSLWRRFLHHKVLLSCGKAFECKEPGWFRLVFSDKIHRLRLGMQRIQEVLEKEPQGAKTLSPCQSLEKSSQSR</sequence>
<evidence type="ECO:0000313" key="4">
    <source>
        <dbReference type="Ensembl" id="ENSVURP00010014944.1"/>
    </source>
</evidence>
<dbReference type="InterPro" id="IPR050478">
    <property type="entry name" value="Ethylene_sulfur-biosynth"/>
</dbReference>
<evidence type="ECO:0000259" key="3">
    <source>
        <dbReference type="Pfam" id="PF00155"/>
    </source>
</evidence>
<dbReference type="STRING" id="29139.ENSVURP00010014944"/>
<feature type="compositionally biased region" description="Polar residues" evidence="2">
    <location>
        <begin position="15"/>
        <end position="25"/>
    </location>
</feature>
<dbReference type="GO" id="GO:0042802">
    <property type="term" value="F:identical protein binding"/>
    <property type="evidence" value="ECO:0007669"/>
    <property type="project" value="Ensembl"/>
</dbReference>
<accession>A0A4X2KRS2</accession>
<dbReference type="SUPFAM" id="SSF53383">
    <property type="entry name" value="PLP-dependent transferases"/>
    <property type="match status" value="1"/>
</dbReference>
<evidence type="ECO:0000313" key="5">
    <source>
        <dbReference type="Proteomes" id="UP000314987"/>
    </source>
</evidence>
<organism evidence="4 5">
    <name type="scientific">Vombatus ursinus</name>
    <name type="common">Common wombat</name>
    <dbReference type="NCBI Taxonomy" id="29139"/>
    <lineage>
        <taxon>Eukaryota</taxon>
        <taxon>Metazoa</taxon>
        <taxon>Chordata</taxon>
        <taxon>Craniata</taxon>
        <taxon>Vertebrata</taxon>
        <taxon>Euteleostomi</taxon>
        <taxon>Mammalia</taxon>
        <taxon>Metatheria</taxon>
        <taxon>Diprotodontia</taxon>
        <taxon>Vombatidae</taxon>
        <taxon>Vombatus</taxon>
    </lineage>
</organism>
<dbReference type="PRINTS" id="PR00753">
    <property type="entry name" value="ACCSYNTHASE"/>
</dbReference>
<feature type="region of interest" description="Disordered" evidence="2">
    <location>
        <begin position="483"/>
        <end position="502"/>
    </location>
</feature>
<dbReference type="Ensembl" id="ENSVURT00010016981.1">
    <property type="protein sequence ID" value="ENSVURP00010014944.1"/>
    <property type="gene ID" value="ENSVURG00010011433.1"/>
</dbReference>
<feature type="compositionally biased region" description="Polar residues" evidence="2">
    <location>
        <begin position="490"/>
        <end position="502"/>
    </location>
</feature>
<dbReference type="Proteomes" id="UP000314987">
    <property type="component" value="Unassembled WGS sequence"/>
</dbReference>
<dbReference type="InterPro" id="IPR015422">
    <property type="entry name" value="PyrdxlP-dep_Trfase_small"/>
</dbReference>
<dbReference type="GeneTree" id="ENSGT00940000161101"/>
<reference evidence="4" key="3">
    <citation type="submission" date="2025-09" db="UniProtKB">
        <authorList>
            <consortium name="Ensembl"/>
        </authorList>
    </citation>
    <scope>IDENTIFICATION</scope>
</reference>
<protein>
    <submittedName>
        <fullName evidence="4">1-aminocyclopropane-1-carboxylate synthase homolog (inactive)</fullName>
    </submittedName>
</protein>
<dbReference type="InterPro" id="IPR015424">
    <property type="entry name" value="PyrdxlP-dep_Trfase"/>
</dbReference>
<evidence type="ECO:0000256" key="1">
    <source>
        <dbReference type="ARBA" id="ARBA00022898"/>
    </source>
</evidence>
<dbReference type="CDD" id="cd00609">
    <property type="entry name" value="AAT_like"/>
    <property type="match status" value="1"/>
</dbReference>
<reference evidence="4" key="2">
    <citation type="submission" date="2025-08" db="UniProtKB">
        <authorList>
            <consortium name="Ensembl"/>
        </authorList>
    </citation>
    <scope>IDENTIFICATION</scope>
</reference>
<dbReference type="Pfam" id="PF00155">
    <property type="entry name" value="Aminotran_1_2"/>
    <property type="match status" value="1"/>
</dbReference>
<dbReference type="Gene3D" id="3.40.640.10">
    <property type="entry name" value="Type I PLP-dependent aspartate aminotransferase-like (Major domain)"/>
    <property type="match status" value="1"/>
</dbReference>
<name>A0A4X2KRS2_VOMUR</name>
<dbReference type="InterPro" id="IPR004839">
    <property type="entry name" value="Aminotransferase_I/II_large"/>
</dbReference>
<dbReference type="GO" id="GO:0008483">
    <property type="term" value="F:transaminase activity"/>
    <property type="evidence" value="ECO:0007669"/>
    <property type="project" value="TreeGrafter"/>
</dbReference>
<gene>
    <name evidence="4" type="primary">ACCS</name>
</gene>
<dbReference type="GO" id="GO:0030170">
    <property type="term" value="F:pyridoxal phosphate binding"/>
    <property type="evidence" value="ECO:0007669"/>
    <property type="project" value="InterPro"/>
</dbReference>
<dbReference type="PANTHER" id="PTHR43795:SF17">
    <property type="entry name" value="1-AMINOCYCLOPROPANE-1-CARBOXYLATE SYNTHASE-LIKE PROTEIN 1"/>
    <property type="match status" value="1"/>
</dbReference>
<dbReference type="AlphaFoldDB" id="A0A4X2KRS2"/>